<feature type="domain" description="CUE" evidence="2">
    <location>
        <begin position="28"/>
        <end position="71"/>
    </location>
</feature>
<feature type="region of interest" description="Disordered" evidence="1">
    <location>
        <begin position="119"/>
        <end position="158"/>
    </location>
</feature>
<protein>
    <recommendedName>
        <fullName evidence="2">CUE domain-containing protein</fullName>
    </recommendedName>
</protein>
<proteinExistence type="predicted"/>
<dbReference type="PANTHER" id="PTHR16461:SF5">
    <property type="entry name" value="TOLL-INTERACTING PROTEIN"/>
    <property type="match status" value="1"/>
</dbReference>
<dbReference type="Gene3D" id="1.10.8.10">
    <property type="entry name" value="DNA helicase RuvA subunit, C-terminal domain"/>
    <property type="match status" value="1"/>
</dbReference>
<sequence>MATSPPPSEPVPSMPSPATSPSPPAETVVGPRVVALRAMFPDYDDLILQSVLDSAAGNQDRAIDILLGMSDPDFQSETPQQQPAPQPVLSQTDLDEQFARQLVLQEQQQETQNWLQNHPDARQQQRPPAAYRSSRPQSAAASTLFPQQQGQAERPSEFQDQFNKIAESGKKTFGNIFSKVKAKFQELETGRPANQQPSTSAQQPYQPQPQTWNPPHAQPQTAAAYFDPNSERSSSPARTPPSVQGYDVCKYPPILRRNPPRFSLVPHPLASPEPPPSSSSAPSNQQQQLQPQPLPQLNTVPPPPSTSQGPPIDAGKLGLMPKRPVSLIRDPASTSAPGGAGAAAGSSAAATPQQRHLLDDDDDDGLEYAENPFEDGNAGKK</sequence>
<gene>
    <name evidence="3" type="ORF">CVT25_015790</name>
</gene>
<dbReference type="InParanoid" id="A0A409X1J3"/>
<dbReference type="GO" id="GO:0005737">
    <property type="term" value="C:cytoplasm"/>
    <property type="evidence" value="ECO:0007669"/>
    <property type="project" value="TreeGrafter"/>
</dbReference>
<feature type="compositionally biased region" description="Low complexity" evidence="1">
    <location>
        <begin position="278"/>
        <end position="299"/>
    </location>
</feature>
<dbReference type="EMBL" id="NHYD01002844">
    <property type="protein sequence ID" value="PPQ84587.1"/>
    <property type="molecule type" value="Genomic_DNA"/>
</dbReference>
<dbReference type="Proteomes" id="UP000283269">
    <property type="component" value="Unassembled WGS sequence"/>
</dbReference>
<dbReference type="PANTHER" id="PTHR16461">
    <property type="entry name" value="TOLL-INTERACTING PROTEIN"/>
    <property type="match status" value="1"/>
</dbReference>
<evidence type="ECO:0000313" key="4">
    <source>
        <dbReference type="Proteomes" id="UP000283269"/>
    </source>
</evidence>
<keyword evidence="4" id="KW-1185">Reference proteome</keyword>
<dbReference type="InterPro" id="IPR009060">
    <property type="entry name" value="UBA-like_sf"/>
</dbReference>
<feature type="compositionally biased region" description="Low complexity" evidence="1">
    <location>
        <begin position="331"/>
        <end position="352"/>
    </location>
</feature>
<feature type="compositionally biased region" description="Polar residues" evidence="1">
    <location>
        <begin position="192"/>
        <end position="221"/>
    </location>
</feature>
<name>A0A409X1J3_PSICY</name>
<dbReference type="GO" id="GO:0031624">
    <property type="term" value="F:ubiquitin conjugating enzyme binding"/>
    <property type="evidence" value="ECO:0007669"/>
    <property type="project" value="TreeGrafter"/>
</dbReference>
<dbReference type="InterPro" id="IPR003892">
    <property type="entry name" value="CUE"/>
</dbReference>
<feature type="region of interest" description="Disordered" evidence="1">
    <location>
        <begin position="70"/>
        <end position="94"/>
    </location>
</feature>
<dbReference type="CDD" id="cd14279">
    <property type="entry name" value="CUE"/>
    <property type="match status" value="1"/>
</dbReference>
<feature type="region of interest" description="Disordered" evidence="1">
    <location>
        <begin position="186"/>
        <end position="381"/>
    </location>
</feature>
<organism evidence="3 4">
    <name type="scientific">Psilocybe cyanescens</name>
    <dbReference type="NCBI Taxonomy" id="93625"/>
    <lineage>
        <taxon>Eukaryota</taxon>
        <taxon>Fungi</taxon>
        <taxon>Dikarya</taxon>
        <taxon>Basidiomycota</taxon>
        <taxon>Agaricomycotina</taxon>
        <taxon>Agaricomycetes</taxon>
        <taxon>Agaricomycetidae</taxon>
        <taxon>Agaricales</taxon>
        <taxon>Agaricineae</taxon>
        <taxon>Strophariaceae</taxon>
        <taxon>Psilocybe</taxon>
    </lineage>
</organism>
<dbReference type="STRING" id="93625.A0A409X1J3"/>
<feature type="compositionally biased region" description="Pro residues" evidence="1">
    <location>
        <begin position="1"/>
        <end position="24"/>
    </location>
</feature>
<dbReference type="Pfam" id="PF02845">
    <property type="entry name" value="CUE"/>
    <property type="match status" value="1"/>
</dbReference>
<dbReference type="GO" id="GO:0006511">
    <property type="term" value="P:ubiquitin-dependent protein catabolic process"/>
    <property type="evidence" value="ECO:0007669"/>
    <property type="project" value="TreeGrafter"/>
</dbReference>
<reference evidence="3 4" key="1">
    <citation type="journal article" date="2018" name="Evol. Lett.">
        <title>Horizontal gene cluster transfer increased hallucinogenic mushroom diversity.</title>
        <authorList>
            <person name="Reynolds H.T."/>
            <person name="Vijayakumar V."/>
            <person name="Gluck-Thaler E."/>
            <person name="Korotkin H.B."/>
            <person name="Matheny P.B."/>
            <person name="Slot J.C."/>
        </authorList>
    </citation>
    <scope>NUCLEOTIDE SEQUENCE [LARGE SCALE GENOMIC DNA]</scope>
    <source>
        <strain evidence="3 4">2631</strain>
    </source>
</reference>
<accession>A0A409X1J3</accession>
<dbReference type="AlphaFoldDB" id="A0A409X1J3"/>
<feature type="compositionally biased region" description="Polar residues" evidence="1">
    <location>
        <begin position="73"/>
        <end position="92"/>
    </location>
</feature>
<feature type="compositionally biased region" description="Polar residues" evidence="1">
    <location>
        <begin position="134"/>
        <end position="151"/>
    </location>
</feature>
<dbReference type="OrthoDB" id="9942608at2759"/>
<feature type="region of interest" description="Disordered" evidence="1">
    <location>
        <begin position="1"/>
        <end position="27"/>
    </location>
</feature>
<comment type="caution">
    <text evidence="3">The sequence shown here is derived from an EMBL/GenBank/DDBJ whole genome shotgun (WGS) entry which is preliminary data.</text>
</comment>
<dbReference type="PROSITE" id="PS51140">
    <property type="entry name" value="CUE"/>
    <property type="match status" value="1"/>
</dbReference>
<dbReference type="SUPFAM" id="SSF46934">
    <property type="entry name" value="UBA-like"/>
    <property type="match status" value="1"/>
</dbReference>
<evidence type="ECO:0000313" key="3">
    <source>
        <dbReference type="EMBL" id="PPQ84587.1"/>
    </source>
</evidence>
<dbReference type="GO" id="GO:0043130">
    <property type="term" value="F:ubiquitin binding"/>
    <property type="evidence" value="ECO:0007669"/>
    <property type="project" value="InterPro"/>
</dbReference>
<evidence type="ECO:0000259" key="2">
    <source>
        <dbReference type="PROSITE" id="PS51140"/>
    </source>
</evidence>
<evidence type="ECO:0000256" key="1">
    <source>
        <dbReference type="SAM" id="MobiDB-lite"/>
    </source>
</evidence>